<dbReference type="Proteomes" id="UP001163739">
    <property type="component" value="Chromosome"/>
</dbReference>
<dbReference type="Gene3D" id="6.10.340.10">
    <property type="match status" value="1"/>
</dbReference>
<sequence length="944" mass="105096">MKFSTRIGSFTLIASLIPLCLAIGLSLWLTSSHTIKLTLSSVEGELASRSEQLNGFFRERQSEISLLASLPLLKNESFEQSLPYLQQELLRQPNIFEKFILGDANGYFRNTSGGNPHQTMLRTFDDSNPTSQPKSIKNRDYWQFTVAKPRPESSPTYTSNPMISFTTGVKQIVVAATVRDQHNNVKGLIAGSLPWALIEAQLNSIKAGIFSHYPNAQFAMLSGDGTYWYHWNKNKVIRVLKDEYGNIIKTHSGEKASQLTNIIHENDPDLKAIGRSILSGESGYKTYRNEKTGELDYAVYTPIGSTGYSLLLSVPKHEILAPVSQMIALMLTLLLVAIALSIFVSYILSKELSSPVVTLKEALQKFNPEGSEKLNLTSNITEFQSLIDTFESTAEMVQKRDQSRNVDLYRANQELKVEKEIAERANAAKSEFLANMSHEIRTPMNAITGMANLCLLTDLNDVQKAYLHKLKSASGTLLALINDILDFSKIEAGKLDIEDIPFNLNELIDNLANVVAVNAEEKGVEFIIKNDLETPHHLLGDPLRVNQILVNLCSNALKFTDKGEVIVAIRPVKKDLYNVTLEISVRDSGIGMPPEKLKHLFDEFYQTDSTTTRKYGGTGLGLAITKKLIDIMGGNISVASTENKGSEFIVTLPFEISQQKQIDYQQFANQLKDKRILVADDNAHAREIFSETLKRFGCNVDTAINGTQALEKCKQNNYDLILLDWNMPDLDGLETFRQLKLISQKMPAVIMASAHAHQRVVSEARDIGIEKFLTKPIKNSILFDSVAQILVGQTDPESMLDSNTSEPLKDKISSEVQGAHILVVDDILVNREIASALLTEAGFKVSTAVNGQQALDTLEKETYDLILMDVQMPVMDGYEATRKIRRNPEYKELPIIAMTANAMVGDKEKCIAAGMNDHIAKPIDLDSMLATINQWLRKVEKAAE</sequence>
<keyword evidence="9" id="KW-1185">Reference proteome</keyword>
<dbReference type="InterPro" id="IPR001789">
    <property type="entry name" value="Sig_transdc_resp-reg_receiver"/>
</dbReference>
<dbReference type="Gene3D" id="3.30.450.20">
    <property type="entry name" value="PAS domain"/>
    <property type="match status" value="1"/>
</dbReference>
<dbReference type="Gene3D" id="1.10.287.130">
    <property type="match status" value="1"/>
</dbReference>
<dbReference type="EC" id="2.7.13.3" evidence="2"/>
<dbReference type="RefSeq" id="WP_265047563.1">
    <property type="nucleotide sequence ID" value="NZ_CP100390.1"/>
</dbReference>
<feature type="transmembrane region" description="Helical" evidence="5">
    <location>
        <begin position="326"/>
        <end position="348"/>
    </location>
</feature>
<name>A0ABY6N239_9ALTE</name>
<dbReference type="CDD" id="cd00082">
    <property type="entry name" value="HisKA"/>
    <property type="match status" value="1"/>
</dbReference>
<gene>
    <name evidence="8" type="ORF">NKI27_18840</name>
</gene>
<dbReference type="Gene3D" id="3.30.565.10">
    <property type="entry name" value="Histidine kinase-like ATPase, C-terminal domain"/>
    <property type="match status" value="1"/>
</dbReference>
<dbReference type="EMBL" id="CP100390">
    <property type="protein sequence ID" value="UZE96077.1"/>
    <property type="molecule type" value="Genomic_DNA"/>
</dbReference>
<proteinExistence type="predicted"/>
<dbReference type="SUPFAM" id="SSF47384">
    <property type="entry name" value="Homodimeric domain of signal transducing histidine kinase"/>
    <property type="match status" value="1"/>
</dbReference>
<dbReference type="InterPro" id="IPR005467">
    <property type="entry name" value="His_kinase_dom"/>
</dbReference>
<evidence type="ECO:0000256" key="1">
    <source>
        <dbReference type="ARBA" id="ARBA00000085"/>
    </source>
</evidence>
<feature type="transmembrane region" description="Helical" evidence="5">
    <location>
        <begin position="297"/>
        <end position="314"/>
    </location>
</feature>
<evidence type="ECO:0000256" key="5">
    <source>
        <dbReference type="SAM" id="Phobius"/>
    </source>
</evidence>
<dbReference type="SUPFAM" id="SSF52172">
    <property type="entry name" value="CheY-like"/>
    <property type="match status" value="2"/>
</dbReference>
<evidence type="ECO:0000313" key="9">
    <source>
        <dbReference type="Proteomes" id="UP001163739"/>
    </source>
</evidence>
<dbReference type="Gene3D" id="3.40.50.2300">
    <property type="match status" value="2"/>
</dbReference>
<feature type="modified residue" description="4-aspartylphosphate" evidence="4">
    <location>
        <position position="869"/>
    </location>
</feature>
<evidence type="ECO:0000256" key="3">
    <source>
        <dbReference type="ARBA" id="ARBA00022553"/>
    </source>
</evidence>
<evidence type="ECO:0000259" key="6">
    <source>
        <dbReference type="PROSITE" id="PS50109"/>
    </source>
</evidence>
<dbReference type="SUPFAM" id="SSF55874">
    <property type="entry name" value="ATPase domain of HSP90 chaperone/DNA topoisomerase II/histidine kinase"/>
    <property type="match status" value="1"/>
</dbReference>
<dbReference type="InterPro" id="IPR003661">
    <property type="entry name" value="HisK_dim/P_dom"/>
</dbReference>
<dbReference type="CDD" id="cd18773">
    <property type="entry name" value="PDC1_HK_sensor"/>
    <property type="match status" value="1"/>
</dbReference>
<dbReference type="Pfam" id="PF02518">
    <property type="entry name" value="HATPase_c"/>
    <property type="match status" value="1"/>
</dbReference>
<dbReference type="PANTHER" id="PTHR45339:SF5">
    <property type="entry name" value="HISTIDINE KINASE"/>
    <property type="match status" value="1"/>
</dbReference>
<dbReference type="SMART" id="SM00388">
    <property type="entry name" value="HisKA"/>
    <property type="match status" value="1"/>
</dbReference>
<accession>A0ABY6N239</accession>
<comment type="catalytic activity">
    <reaction evidence="1">
        <text>ATP + protein L-histidine = ADP + protein N-phospho-L-histidine.</text>
        <dbReference type="EC" id="2.7.13.3"/>
    </reaction>
</comment>
<keyword evidence="3 4" id="KW-0597">Phosphoprotein</keyword>
<dbReference type="InterPro" id="IPR036097">
    <property type="entry name" value="HisK_dim/P_sf"/>
</dbReference>
<dbReference type="SMART" id="SM00387">
    <property type="entry name" value="HATPase_c"/>
    <property type="match status" value="1"/>
</dbReference>
<dbReference type="CDD" id="cd16922">
    <property type="entry name" value="HATPase_EvgS-ArcB-TorS-like"/>
    <property type="match status" value="1"/>
</dbReference>
<dbReference type="SMART" id="SM00448">
    <property type="entry name" value="REC"/>
    <property type="match status" value="2"/>
</dbReference>
<evidence type="ECO:0000313" key="8">
    <source>
        <dbReference type="EMBL" id="UZE96077.1"/>
    </source>
</evidence>
<dbReference type="Pfam" id="PF00072">
    <property type="entry name" value="Response_reg"/>
    <property type="match status" value="2"/>
</dbReference>
<dbReference type="InterPro" id="IPR004358">
    <property type="entry name" value="Sig_transdc_His_kin-like_C"/>
</dbReference>
<dbReference type="PRINTS" id="PR00344">
    <property type="entry name" value="BCTRLSENSOR"/>
</dbReference>
<dbReference type="PANTHER" id="PTHR45339">
    <property type="entry name" value="HYBRID SIGNAL TRANSDUCTION HISTIDINE KINASE J"/>
    <property type="match status" value="1"/>
</dbReference>
<dbReference type="PROSITE" id="PS50110">
    <property type="entry name" value="RESPONSE_REGULATORY"/>
    <property type="match status" value="2"/>
</dbReference>
<dbReference type="InterPro" id="IPR011006">
    <property type="entry name" value="CheY-like_superfamily"/>
</dbReference>
<keyword evidence="5" id="KW-1133">Transmembrane helix</keyword>
<evidence type="ECO:0000259" key="7">
    <source>
        <dbReference type="PROSITE" id="PS50110"/>
    </source>
</evidence>
<evidence type="ECO:0000256" key="2">
    <source>
        <dbReference type="ARBA" id="ARBA00012438"/>
    </source>
</evidence>
<protein>
    <recommendedName>
        <fullName evidence="2">histidine kinase</fullName>
        <ecNumber evidence="2">2.7.13.3</ecNumber>
    </recommendedName>
</protein>
<feature type="domain" description="Response regulatory" evidence="7">
    <location>
        <begin position="820"/>
        <end position="936"/>
    </location>
</feature>
<feature type="domain" description="Response regulatory" evidence="7">
    <location>
        <begin position="675"/>
        <end position="790"/>
    </location>
</feature>
<dbReference type="PROSITE" id="PS50109">
    <property type="entry name" value="HIS_KIN"/>
    <property type="match status" value="1"/>
</dbReference>
<keyword evidence="5" id="KW-0472">Membrane</keyword>
<dbReference type="InterPro" id="IPR036890">
    <property type="entry name" value="HATPase_C_sf"/>
</dbReference>
<feature type="modified residue" description="4-aspartylphosphate" evidence="4">
    <location>
        <position position="724"/>
    </location>
</feature>
<dbReference type="InterPro" id="IPR003594">
    <property type="entry name" value="HATPase_dom"/>
</dbReference>
<feature type="domain" description="Histidine kinase" evidence="6">
    <location>
        <begin position="435"/>
        <end position="656"/>
    </location>
</feature>
<reference evidence="8" key="1">
    <citation type="submission" date="2022-06" db="EMBL/GenBank/DDBJ databases">
        <title>Alkalimarinus sp. nov., isolated from gut of a Alitta virens.</title>
        <authorList>
            <person name="Yang A.I."/>
            <person name="Shin N.-R."/>
        </authorList>
    </citation>
    <scope>NUCLEOTIDE SEQUENCE</scope>
    <source>
        <strain evidence="8">A2M4</strain>
    </source>
</reference>
<evidence type="ECO:0000256" key="4">
    <source>
        <dbReference type="PROSITE-ProRule" id="PRU00169"/>
    </source>
</evidence>
<dbReference type="CDD" id="cd17546">
    <property type="entry name" value="REC_hyHK_CKI1_RcsC-like"/>
    <property type="match status" value="2"/>
</dbReference>
<organism evidence="8 9">
    <name type="scientific">Alkalimarinus alittae</name>
    <dbReference type="NCBI Taxonomy" id="2961619"/>
    <lineage>
        <taxon>Bacteria</taxon>
        <taxon>Pseudomonadati</taxon>
        <taxon>Pseudomonadota</taxon>
        <taxon>Gammaproteobacteria</taxon>
        <taxon>Alteromonadales</taxon>
        <taxon>Alteromonadaceae</taxon>
        <taxon>Alkalimarinus</taxon>
    </lineage>
</organism>
<keyword evidence="5" id="KW-0812">Transmembrane</keyword>
<dbReference type="Pfam" id="PF00512">
    <property type="entry name" value="HisKA"/>
    <property type="match status" value="1"/>
</dbReference>